<feature type="compositionally biased region" description="Basic residues" evidence="4">
    <location>
        <begin position="630"/>
        <end position="640"/>
    </location>
</feature>
<feature type="binding site" evidence="3">
    <location>
        <position position="244"/>
    </location>
    <ligand>
        <name>ATP</name>
        <dbReference type="ChEBI" id="CHEBI:30616"/>
    </ligand>
</feature>
<evidence type="ECO:0000259" key="5">
    <source>
        <dbReference type="PROSITE" id="PS50011"/>
    </source>
</evidence>
<evidence type="ECO:0000256" key="4">
    <source>
        <dbReference type="SAM" id="MobiDB-lite"/>
    </source>
</evidence>
<dbReference type="GO" id="GO:0005524">
    <property type="term" value="F:ATP binding"/>
    <property type="evidence" value="ECO:0007669"/>
    <property type="project" value="UniProtKB-UniRule"/>
</dbReference>
<keyword evidence="1 3" id="KW-0547">Nucleotide-binding</keyword>
<feature type="compositionally biased region" description="Polar residues" evidence="4">
    <location>
        <begin position="100"/>
        <end position="121"/>
    </location>
</feature>
<gene>
    <name evidence="6" type="ORF">J8A68_003542</name>
</gene>
<evidence type="ECO:0000256" key="3">
    <source>
        <dbReference type="PROSITE-ProRule" id="PRU10141"/>
    </source>
</evidence>
<dbReference type="SMART" id="SM00220">
    <property type="entry name" value="S_TKc"/>
    <property type="match status" value="1"/>
</dbReference>
<dbReference type="InterPro" id="IPR017441">
    <property type="entry name" value="Protein_kinase_ATP_BS"/>
</dbReference>
<feature type="compositionally biased region" description="Polar residues" evidence="4">
    <location>
        <begin position="42"/>
        <end position="54"/>
    </location>
</feature>
<feature type="domain" description="Protein kinase" evidence="5">
    <location>
        <begin position="215"/>
        <end position="681"/>
    </location>
</feature>
<evidence type="ECO:0000313" key="7">
    <source>
        <dbReference type="Proteomes" id="UP000694255"/>
    </source>
</evidence>
<name>A0A8J5QH40_9ASCO</name>
<feature type="compositionally biased region" description="Low complexity" evidence="4">
    <location>
        <begin position="525"/>
        <end position="537"/>
    </location>
</feature>
<dbReference type="Pfam" id="PF00069">
    <property type="entry name" value="Pkinase"/>
    <property type="match status" value="1"/>
</dbReference>
<feature type="region of interest" description="Disordered" evidence="4">
    <location>
        <begin position="137"/>
        <end position="175"/>
    </location>
</feature>
<keyword evidence="2 3" id="KW-0067">ATP-binding</keyword>
<dbReference type="GO" id="GO:0005634">
    <property type="term" value="C:nucleus"/>
    <property type="evidence" value="ECO:0007669"/>
    <property type="project" value="TreeGrafter"/>
</dbReference>
<feature type="compositionally biased region" description="Acidic residues" evidence="4">
    <location>
        <begin position="489"/>
        <end position="517"/>
    </location>
</feature>
<dbReference type="OrthoDB" id="6513151at2759"/>
<feature type="region of interest" description="Disordered" evidence="4">
    <location>
        <begin position="1"/>
        <end position="121"/>
    </location>
</feature>
<dbReference type="PROSITE" id="PS50011">
    <property type="entry name" value="PROTEIN_KINASE_DOM"/>
    <property type="match status" value="1"/>
</dbReference>
<dbReference type="PROSITE" id="PS00108">
    <property type="entry name" value="PROTEIN_KINASE_ST"/>
    <property type="match status" value="1"/>
</dbReference>
<dbReference type="GO" id="GO:0030447">
    <property type="term" value="P:filamentous growth"/>
    <property type="evidence" value="ECO:0007669"/>
    <property type="project" value="UniProtKB-ARBA"/>
</dbReference>
<feature type="compositionally biased region" description="Basic and acidic residues" evidence="4">
    <location>
        <begin position="477"/>
        <end position="488"/>
    </location>
</feature>
<feature type="compositionally biased region" description="Basic and acidic residues" evidence="4">
    <location>
        <begin position="601"/>
        <end position="620"/>
    </location>
</feature>
<dbReference type="GO" id="GO:0035556">
    <property type="term" value="P:intracellular signal transduction"/>
    <property type="evidence" value="ECO:0007669"/>
    <property type="project" value="TreeGrafter"/>
</dbReference>
<dbReference type="InterPro" id="IPR000719">
    <property type="entry name" value="Prot_kinase_dom"/>
</dbReference>
<dbReference type="PANTHER" id="PTHR24346:SF51">
    <property type="entry name" value="PAS DOMAIN-CONTAINING SERINE_THREONINE-PROTEIN KINASE"/>
    <property type="match status" value="1"/>
</dbReference>
<evidence type="ECO:0000313" key="6">
    <source>
        <dbReference type="EMBL" id="KAG7662952.1"/>
    </source>
</evidence>
<feature type="compositionally biased region" description="Basic residues" evidence="4">
    <location>
        <begin position="1"/>
        <end position="12"/>
    </location>
</feature>
<dbReference type="Proteomes" id="UP000694255">
    <property type="component" value="Unassembled WGS sequence"/>
</dbReference>
<dbReference type="GO" id="GO:0045719">
    <property type="term" value="P:negative regulation of glycogen biosynthetic process"/>
    <property type="evidence" value="ECO:0007669"/>
    <property type="project" value="TreeGrafter"/>
</dbReference>
<dbReference type="InterPro" id="IPR008271">
    <property type="entry name" value="Ser/Thr_kinase_AS"/>
</dbReference>
<accession>A0A8J5QH40</accession>
<evidence type="ECO:0000256" key="2">
    <source>
        <dbReference type="ARBA" id="ARBA00022840"/>
    </source>
</evidence>
<sequence length="725" mass="82295">MPDKHKLKLFSKHKPESDSLSPSSTNRRFLGFHIGRHDSDDSLTSPTITNSTDIQQQPQSVSQQLAQSQQQPGQQQSSAPASKVASQQSQPPTPTPTSPHQSLSGLQSSQFTEDSSHAFTKPSSMVDLKRFFKPTKKTSNSARNVTNTYNNQIHSPSVLSGGTSSGLQSREHSSTSLANLINQTSSQLLHNASHSTNTNRDPFTDDNSPLVKKYGKIGKELGSGAGGSVKLITRPSDSKTFAVKEFRPRRSTESLKDYTRKCTAEYCIGSTLKHPNIIKTIDIIHENNRYFEIMEYAPIDFFAVVMSGEMSRGEVNCCLKQILEGVNYLHSLGLAHRDLKLDNCVITTDGILKIIDFGSAVIFKYPYDQYGNSKDSIHPCHGIVGSDPYLAPEVLKSPGSYNPQPVDLWSIAIIYCCMTLKRFPWKIPNIDKDNSFKLYCMSDDNWHDYYLSNECHKLLLQQRKLKNIIVRSNKKKKLEEEKKRKEEEQQQQEDGDDDDSAMDQDGQSESEQAEELPEQTPPPAQQEQTSQQPQSTEIARRDSKLENVEVLSEEQIDDIMSQLRVIDVKLQEYENIKNEMKIKWMDERKRDPIYQQQLFEEQQKQRQLEAQQQKEAEEKNGNGGTTTTPAKKKQSQHKQIHGPYRLMRLLPHASRPIIFKMLQVDPRKRATLEEILSDEWIKEIQCCTLKRITKSIDNIGASFDEDEDELLVKGMPAHDHTVVLD</sequence>
<dbReference type="GO" id="GO:0005829">
    <property type="term" value="C:cytosol"/>
    <property type="evidence" value="ECO:0007669"/>
    <property type="project" value="TreeGrafter"/>
</dbReference>
<dbReference type="RefSeq" id="XP_049263185.1">
    <property type="nucleotide sequence ID" value="XM_049407409.1"/>
</dbReference>
<dbReference type="EMBL" id="JAGSYN010000157">
    <property type="protein sequence ID" value="KAG7662952.1"/>
    <property type="molecule type" value="Genomic_DNA"/>
</dbReference>
<keyword evidence="7" id="KW-1185">Reference proteome</keyword>
<protein>
    <submittedName>
        <fullName evidence="6">HRK1</fullName>
    </submittedName>
</protein>
<dbReference type="AlphaFoldDB" id="A0A8J5QH40"/>
<proteinExistence type="predicted"/>
<dbReference type="GO" id="GO:0004674">
    <property type="term" value="F:protein serine/threonine kinase activity"/>
    <property type="evidence" value="ECO:0007669"/>
    <property type="project" value="TreeGrafter"/>
</dbReference>
<dbReference type="PANTHER" id="PTHR24346">
    <property type="entry name" value="MAP/MICROTUBULE AFFINITY-REGULATING KINASE"/>
    <property type="match status" value="1"/>
</dbReference>
<feature type="compositionally biased region" description="Low complexity" evidence="4">
    <location>
        <begin position="55"/>
        <end position="90"/>
    </location>
</feature>
<dbReference type="PROSITE" id="PS00107">
    <property type="entry name" value="PROTEIN_KINASE_ATP"/>
    <property type="match status" value="1"/>
</dbReference>
<evidence type="ECO:0000256" key="1">
    <source>
        <dbReference type="ARBA" id="ARBA00022741"/>
    </source>
</evidence>
<reference evidence="6 7" key="1">
    <citation type="journal article" date="2021" name="DNA Res.">
        <title>Genome analysis of Candida subhashii reveals its hybrid nature and dual mitochondrial genome conformations.</title>
        <authorList>
            <person name="Mixao V."/>
            <person name="Hegedusova E."/>
            <person name="Saus E."/>
            <person name="Pryszcz L.P."/>
            <person name="Cillingova A."/>
            <person name="Nosek J."/>
            <person name="Gabaldon T."/>
        </authorList>
    </citation>
    <scope>NUCLEOTIDE SEQUENCE [LARGE SCALE GENOMIC DNA]</scope>
    <source>
        <strain evidence="6 7">CBS 10753</strain>
    </source>
</reference>
<feature type="region of interest" description="Disordered" evidence="4">
    <location>
        <begin position="476"/>
        <end position="546"/>
    </location>
</feature>
<feature type="compositionally biased region" description="Polar residues" evidence="4">
    <location>
        <begin position="18"/>
        <end position="27"/>
    </location>
</feature>
<dbReference type="GeneID" id="73470342"/>
<comment type="caution">
    <text evidence="6">The sequence shown here is derived from an EMBL/GenBank/DDBJ whole genome shotgun (WGS) entry which is preliminary data.</text>
</comment>
<organism evidence="6 7">
    <name type="scientific">[Candida] subhashii</name>
    <dbReference type="NCBI Taxonomy" id="561895"/>
    <lineage>
        <taxon>Eukaryota</taxon>
        <taxon>Fungi</taxon>
        <taxon>Dikarya</taxon>
        <taxon>Ascomycota</taxon>
        <taxon>Saccharomycotina</taxon>
        <taxon>Pichiomycetes</taxon>
        <taxon>Debaryomycetaceae</taxon>
        <taxon>Spathaspora</taxon>
    </lineage>
</organism>
<feature type="region of interest" description="Disordered" evidence="4">
    <location>
        <begin position="601"/>
        <end position="641"/>
    </location>
</feature>